<organism evidence="17 18">
    <name type="scientific">Marmota monax</name>
    <name type="common">Woodchuck</name>
    <dbReference type="NCBI Taxonomy" id="9995"/>
    <lineage>
        <taxon>Eukaryota</taxon>
        <taxon>Metazoa</taxon>
        <taxon>Chordata</taxon>
        <taxon>Craniata</taxon>
        <taxon>Vertebrata</taxon>
        <taxon>Euteleostomi</taxon>
        <taxon>Mammalia</taxon>
        <taxon>Eutheria</taxon>
        <taxon>Euarchontoglires</taxon>
        <taxon>Glires</taxon>
        <taxon>Rodentia</taxon>
        <taxon>Sciuromorpha</taxon>
        <taxon>Sciuridae</taxon>
        <taxon>Xerinae</taxon>
        <taxon>Marmotini</taxon>
        <taxon>Marmota</taxon>
    </lineage>
</organism>
<comment type="caution">
    <text evidence="17">The sequence shown here is derived from an EMBL/GenBank/DDBJ whole genome shotgun (WGS) entry which is preliminary data.</text>
</comment>
<evidence type="ECO:0000256" key="4">
    <source>
        <dbReference type="ARBA" id="ARBA00022679"/>
    </source>
</evidence>
<evidence type="ECO:0000313" key="17">
    <source>
        <dbReference type="EMBL" id="VTJ82470.1"/>
    </source>
</evidence>
<dbReference type="GO" id="GO:0035556">
    <property type="term" value="P:intracellular signal transduction"/>
    <property type="evidence" value="ECO:0007669"/>
    <property type="project" value="TreeGrafter"/>
</dbReference>
<sequence length="498" mass="55197">MGQPPPWGGSAGHLLNLASHDLSPGPSAQQLLVHGPAPGAGLGSPPHCMGAIESPAHLHCLGVRQRPSLSSTQTLGSLGLRKRARVYLVLEHVSGGELFDYLVKKGRLTPKEARKFFRQIISALDFCHSHSICHRDLKPENLLLDEKNNIRIADFGMASLQVGDSLLETSCGSPHYACPEVIRGEKYDGRKADVWSCGVILFALLVGALPFDDDNLRQLLEKVKRGVFHMPHFIPPDCQSLLRGMIEVDAARRLTLEHIQKHIWYIGGKNEPEPEQPIPRKVQIRSLPSLEDIDPDVLDSMHSLGCFRDRNKLLQDLLSEEYVLGGQEGLAWPWAPHSSSGSFGEGGQRQRPPGPRAGTLSRSVWEPTLLVPLAPNRENQEKMIYFLLLDRKERYPSHEDEDLPPRNEIGMRPPAHAESWGLLEARADPCLHTDPPRKRVDSPMLNRHGKRRPERKSMEVLSVTDGGSPVPARRAIEMAQHGQRCVPALGCHTKAAPS</sequence>
<comment type="catalytic activity">
    <reaction evidence="12">
        <text>L-seryl-[tau protein] + ATP = O-phospho-L-seryl-[tau protein] + ADP + H(+)</text>
        <dbReference type="Rhea" id="RHEA:12801"/>
        <dbReference type="Rhea" id="RHEA-COMP:13701"/>
        <dbReference type="Rhea" id="RHEA-COMP:13702"/>
        <dbReference type="ChEBI" id="CHEBI:15378"/>
        <dbReference type="ChEBI" id="CHEBI:29999"/>
        <dbReference type="ChEBI" id="CHEBI:30616"/>
        <dbReference type="ChEBI" id="CHEBI:83421"/>
        <dbReference type="ChEBI" id="CHEBI:456216"/>
        <dbReference type="EC" id="2.7.11.26"/>
    </reaction>
</comment>
<dbReference type="SMART" id="SM00220">
    <property type="entry name" value="S_TKc"/>
    <property type="match status" value="1"/>
</dbReference>
<evidence type="ECO:0000256" key="10">
    <source>
        <dbReference type="ARBA" id="ARBA00022902"/>
    </source>
</evidence>
<accession>A0A5E4CM99</accession>
<evidence type="ECO:0000256" key="1">
    <source>
        <dbReference type="ARBA" id="ARBA00001946"/>
    </source>
</evidence>
<dbReference type="PANTHER" id="PTHR24346:SF108">
    <property type="entry name" value="BR SERINE_THREONINE KINASE 1"/>
    <property type="match status" value="1"/>
</dbReference>
<dbReference type="InterPro" id="IPR000719">
    <property type="entry name" value="Prot_kinase_dom"/>
</dbReference>
<dbReference type="GO" id="GO:0005524">
    <property type="term" value="F:ATP binding"/>
    <property type="evidence" value="ECO:0007669"/>
    <property type="project" value="UniProtKB-KW"/>
</dbReference>
<evidence type="ECO:0000256" key="6">
    <source>
        <dbReference type="ARBA" id="ARBA00022741"/>
    </source>
</evidence>
<dbReference type="GO" id="GO:0005737">
    <property type="term" value="C:cytoplasm"/>
    <property type="evidence" value="ECO:0007669"/>
    <property type="project" value="TreeGrafter"/>
</dbReference>
<evidence type="ECO:0000256" key="2">
    <source>
        <dbReference type="ARBA" id="ARBA00006234"/>
    </source>
</evidence>
<keyword evidence="7" id="KW-0418">Kinase</keyword>
<dbReference type="InterPro" id="IPR008271">
    <property type="entry name" value="Ser/Thr_kinase_AS"/>
</dbReference>
<evidence type="ECO:0000313" key="18">
    <source>
        <dbReference type="Proteomes" id="UP000335636"/>
    </source>
</evidence>
<dbReference type="GO" id="GO:0050321">
    <property type="term" value="F:tau-protein kinase activity"/>
    <property type="evidence" value="ECO:0007669"/>
    <property type="project" value="UniProtKB-EC"/>
</dbReference>
<feature type="domain" description="Protein kinase" evidence="16">
    <location>
        <begin position="1"/>
        <end position="265"/>
    </location>
</feature>
<proteinExistence type="inferred from homology"/>
<dbReference type="PROSITE" id="PS50011">
    <property type="entry name" value="PROTEIN_KINASE_DOM"/>
    <property type="match status" value="1"/>
</dbReference>
<keyword evidence="9" id="KW-0460">Magnesium</keyword>
<comment type="catalytic activity">
    <reaction evidence="11">
        <text>L-threonyl-[protein] + ATP = O-phospho-L-threonyl-[protein] + ADP + H(+)</text>
        <dbReference type="Rhea" id="RHEA:46608"/>
        <dbReference type="Rhea" id="RHEA-COMP:11060"/>
        <dbReference type="Rhea" id="RHEA-COMP:11605"/>
        <dbReference type="ChEBI" id="CHEBI:15378"/>
        <dbReference type="ChEBI" id="CHEBI:30013"/>
        <dbReference type="ChEBI" id="CHEBI:30616"/>
        <dbReference type="ChEBI" id="CHEBI:61977"/>
        <dbReference type="ChEBI" id="CHEBI:456216"/>
        <dbReference type="EC" id="2.7.11.1"/>
    </reaction>
</comment>
<evidence type="ECO:0000256" key="15">
    <source>
        <dbReference type="SAM" id="MobiDB-lite"/>
    </source>
</evidence>
<feature type="region of interest" description="Disordered" evidence="15">
    <location>
        <begin position="428"/>
        <end position="470"/>
    </location>
</feature>
<evidence type="ECO:0000256" key="14">
    <source>
        <dbReference type="ARBA" id="ARBA00048878"/>
    </source>
</evidence>
<name>A0A5E4CM99_MARMO</name>
<evidence type="ECO:0000256" key="11">
    <source>
        <dbReference type="ARBA" id="ARBA00047899"/>
    </source>
</evidence>
<dbReference type="InterPro" id="IPR011009">
    <property type="entry name" value="Kinase-like_dom_sf"/>
</dbReference>
<comment type="cofactor">
    <cofactor evidence="1">
        <name>Mg(2+)</name>
        <dbReference type="ChEBI" id="CHEBI:18420"/>
    </cofactor>
</comment>
<keyword evidence="6" id="KW-0547">Nucleotide-binding</keyword>
<dbReference type="SUPFAM" id="SSF56112">
    <property type="entry name" value="Protein kinase-like (PK-like)"/>
    <property type="match status" value="1"/>
</dbReference>
<evidence type="ECO:0000256" key="12">
    <source>
        <dbReference type="ARBA" id="ARBA00048291"/>
    </source>
</evidence>
<keyword evidence="3" id="KW-0723">Serine/threonine-protein kinase</keyword>
<evidence type="ECO:0000256" key="5">
    <source>
        <dbReference type="ARBA" id="ARBA00022723"/>
    </source>
</evidence>
<comment type="catalytic activity">
    <reaction evidence="14">
        <text>L-threonyl-[tau protein] + ATP = O-phospho-L-threonyl-[tau protein] + ADP + H(+)</text>
        <dbReference type="Rhea" id="RHEA:53904"/>
        <dbReference type="Rhea" id="RHEA-COMP:13703"/>
        <dbReference type="Rhea" id="RHEA-COMP:13704"/>
        <dbReference type="ChEBI" id="CHEBI:15378"/>
        <dbReference type="ChEBI" id="CHEBI:30013"/>
        <dbReference type="ChEBI" id="CHEBI:30616"/>
        <dbReference type="ChEBI" id="CHEBI:61977"/>
        <dbReference type="ChEBI" id="CHEBI:456216"/>
        <dbReference type="EC" id="2.7.11.26"/>
    </reaction>
</comment>
<dbReference type="InterPro" id="IPR048622">
    <property type="entry name" value="BRSK1_2-like_UBA"/>
</dbReference>
<dbReference type="EMBL" id="CABDUW010001542">
    <property type="protein sequence ID" value="VTJ82470.1"/>
    <property type="molecule type" value="Genomic_DNA"/>
</dbReference>
<dbReference type="Pfam" id="PF21115">
    <property type="entry name" value="UBA_BRSK"/>
    <property type="match status" value="2"/>
</dbReference>
<feature type="region of interest" description="Disordered" evidence="15">
    <location>
        <begin position="1"/>
        <end position="20"/>
    </location>
</feature>
<evidence type="ECO:0000256" key="13">
    <source>
        <dbReference type="ARBA" id="ARBA00048679"/>
    </source>
</evidence>
<dbReference type="GO" id="GO:0007399">
    <property type="term" value="P:nervous system development"/>
    <property type="evidence" value="ECO:0007669"/>
    <property type="project" value="UniProtKB-KW"/>
</dbReference>
<keyword evidence="18" id="KW-1185">Reference proteome</keyword>
<dbReference type="Gene3D" id="1.10.510.10">
    <property type="entry name" value="Transferase(Phosphotransferase) domain 1"/>
    <property type="match status" value="1"/>
</dbReference>
<dbReference type="Proteomes" id="UP000335636">
    <property type="component" value="Unassembled WGS sequence"/>
</dbReference>
<protein>
    <recommendedName>
        <fullName evidence="16">Protein kinase domain-containing protein</fullName>
    </recommendedName>
</protein>
<dbReference type="GO" id="GO:0046872">
    <property type="term" value="F:metal ion binding"/>
    <property type="evidence" value="ECO:0007669"/>
    <property type="project" value="UniProtKB-KW"/>
</dbReference>
<reference evidence="17" key="1">
    <citation type="submission" date="2019-04" db="EMBL/GenBank/DDBJ databases">
        <authorList>
            <person name="Alioto T."/>
            <person name="Alioto T."/>
        </authorList>
    </citation>
    <scope>NUCLEOTIDE SEQUENCE [LARGE SCALE GENOMIC DNA]</scope>
</reference>
<dbReference type="AlphaFoldDB" id="A0A5E4CM99"/>
<gene>
    <name evidence="17" type="ORF">MONAX_5E017187</name>
</gene>
<dbReference type="Pfam" id="PF00069">
    <property type="entry name" value="Pkinase"/>
    <property type="match status" value="1"/>
</dbReference>
<comment type="similarity">
    <text evidence="2">Belongs to the protein kinase superfamily. CAMK Ser/Thr protein kinase family. SNF1 subfamily.</text>
</comment>
<dbReference type="PANTHER" id="PTHR24346">
    <property type="entry name" value="MAP/MICROTUBULE AFFINITY-REGULATING KINASE"/>
    <property type="match status" value="1"/>
</dbReference>
<evidence type="ECO:0000256" key="9">
    <source>
        <dbReference type="ARBA" id="ARBA00022842"/>
    </source>
</evidence>
<dbReference type="PROSITE" id="PS00108">
    <property type="entry name" value="PROTEIN_KINASE_ST"/>
    <property type="match status" value="1"/>
</dbReference>
<dbReference type="CDD" id="cd14340">
    <property type="entry name" value="UBA_BRSK"/>
    <property type="match status" value="1"/>
</dbReference>
<comment type="catalytic activity">
    <reaction evidence="13">
        <text>L-seryl-[protein] + ATP = O-phospho-L-seryl-[protein] + ADP + H(+)</text>
        <dbReference type="Rhea" id="RHEA:17989"/>
        <dbReference type="Rhea" id="RHEA-COMP:9863"/>
        <dbReference type="Rhea" id="RHEA-COMP:11604"/>
        <dbReference type="ChEBI" id="CHEBI:15378"/>
        <dbReference type="ChEBI" id="CHEBI:29999"/>
        <dbReference type="ChEBI" id="CHEBI:30616"/>
        <dbReference type="ChEBI" id="CHEBI:83421"/>
        <dbReference type="ChEBI" id="CHEBI:456216"/>
        <dbReference type="EC" id="2.7.11.1"/>
    </reaction>
</comment>
<feature type="compositionally biased region" description="Basic and acidic residues" evidence="15">
    <location>
        <begin position="428"/>
        <end position="441"/>
    </location>
</feature>
<feature type="region of interest" description="Disordered" evidence="15">
    <location>
        <begin position="335"/>
        <end position="360"/>
    </location>
</feature>
<keyword evidence="8" id="KW-0067">ATP-binding</keyword>
<evidence type="ECO:0000256" key="7">
    <source>
        <dbReference type="ARBA" id="ARBA00022777"/>
    </source>
</evidence>
<keyword evidence="4" id="KW-0808">Transferase</keyword>
<keyword evidence="5" id="KW-0479">Metal-binding</keyword>
<evidence type="ECO:0000256" key="8">
    <source>
        <dbReference type="ARBA" id="ARBA00022840"/>
    </source>
</evidence>
<evidence type="ECO:0000256" key="3">
    <source>
        <dbReference type="ARBA" id="ARBA00022527"/>
    </source>
</evidence>
<evidence type="ECO:0000259" key="16">
    <source>
        <dbReference type="PROSITE" id="PS50011"/>
    </source>
</evidence>
<dbReference type="FunFam" id="1.10.510.10:FF:000571">
    <property type="entry name" value="Maternal embryonic leucine zipper kinase"/>
    <property type="match status" value="1"/>
</dbReference>
<keyword evidence="10" id="KW-0524">Neurogenesis</keyword>